<dbReference type="PRINTS" id="PR00417">
    <property type="entry name" value="PRTPISMRASEI"/>
</dbReference>
<dbReference type="SMART" id="SM00493">
    <property type="entry name" value="TOPRIM"/>
    <property type="match status" value="1"/>
</dbReference>
<dbReference type="InterPro" id="IPR023405">
    <property type="entry name" value="Topo_IA_core_domain"/>
</dbReference>
<dbReference type="PROSITE" id="PS50880">
    <property type="entry name" value="TOPRIM"/>
    <property type="match status" value="1"/>
</dbReference>
<feature type="domain" description="Topo IA-type catalytic" evidence="3">
    <location>
        <begin position="129"/>
        <end position="219"/>
    </location>
</feature>
<keyword evidence="1" id="KW-0413">Isomerase</keyword>
<evidence type="ECO:0000256" key="1">
    <source>
        <dbReference type="ARBA" id="ARBA00023235"/>
    </source>
</evidence>
<dbReference type="GO" id="GO:0003917">
    <property type="term" value="F:DNA topoisomerase type I (single strand cut, ATP-independent) activity"/>
    <property type="evidence" value="ECO:0007669"/>
    <property type="project" value="InterPro"/>
</dbReference>
<evidence type="ECO:0000313" key="4">
    <source>
        <dbReference type="EMBL" id="GAG78049.1"/>
    </source>
</evidence>
<comment type="caution">
    <text evidence="4">The sequence shown here is derived from an EMBL/GenBank/DDBJ whole genome shotgun (WGS) entry which is preliminary data.</text>
</comment>
<dbReference type="Gene3D" id="3.40.50.140">
    <property type="match status" value="1"/>
</dbReference>
<dbReference type="CDD" id="cd03363">
    <property type="entry name" value="TOPRIM_TopoIA_TopoI"/>
    <property type="match status" value="1"/>
</dbReference>
<dbReference type="SUPFAM" id="SSF56712">
    <property type="entry name" value="Prokaryotic type I DNA topoisomerase"/>
    <property type="match status" value="1"/>
</dbReference>
<dbReference type="Pfam" id="PF01751">
    <property type="entry name" value="Toprim"/>
    <property type="match status" value="1"/>
</dbReference>
<dbReference type="Pfam" id="PF01131">
    <property type="entry name" value="Topoisom_bac"/>
    <property type="match status" value="1"/>
</dbReference>
<dbReference type="InterPro" id="IPR006171">
    <property type="entry name" value="TOPRIM_dom"/>
</dbReference>
<dbReference type="Gene3D" id="1.10.460.10">
    <property type="entry name" value="Topoisomerase I, domain 2"/>
    <property type="match status" value="1"/>
</dbReference>
<dbReference type="InterPro" id="IPR034149">
    <property type="entry name" value="TOPRIM_TopoI"/>
</dbReference>
<feature type="non-terminal residue" evidence="4">
    <location>
        <position position="219"/>
    </location>
</feature>
<evidence type="ECO:0000259" key="2">
    <source>
        <dbReference type="PROSITE" id="PS50880"/>
    </source>
</evidence>
<dbReference type="InterPro" id="IPR013824">
    <property type="entry name" value="Topo_IA_cen_sub1"/>
</dbReference>
<sequence length="219" mass="24884">MKKNLVIVESPAKARTLTKILGKGYNLKASLGHIRDLPKSQLGVDIENGFVPKYVVPREKRKVVLELKQAAKTASTIYLATDPDREGEAISWHLTEVTRTNQIPYRRVVFHEITSDAVEHAFKHPRSIDMQLVNAQQARRVLDRLVGYKISPLLWRKVRRGLSAGRVQSVALRIIVDREREIEKFTPVEYWTIEAELIKKIPAAEAKAFRAMLVGLIDG</sequence>
<feature type="domain" description="Toprim" evidence="2">
    <location>
        <begin position="3"/>
        <end position="113"/>
    </location>
</feature>
<organism evidence="4">
    <name type="scientific">marine sediment metagenome</name>
    <dbReference type="NCBI Taxonomy" id="412755"/>
    <lineage>
        <taxon>unclassified sequences</taxon>
        <taxon>metagenomes</taxon>
        <taxon>ecological metagenomes</taxon>
    </lineage>
</organism>
<evidence type="ECO:0000259" key="3">
    <source>
        <dbReference type="PROSITE" id="PS52039"/>
    </source>
</evidence>
<proteinExistence type="predicted"/>
<dbReference type="AlphaFoldDB" id="X1A8P3"/>
<accession>X1A8P3</accession>
<dbReference type="PANTHER" id="PTHR42785">
    <property type="entry name" value="DNA TOPOISOMERASE, TYPE IA, CORE"/>
    <property type="match status" value="1"/>
</dbReference>
<dbReference type="SMART" id="SM00436">
    <property type="entry name" value="TOP1Bc"/>
    <property type="match status" value="1"/>
</dbReference>
<dbReference type="GO" id="GO:0003677">
    <property type="term" value="F:DNA binding"/>
    <property type="evidence" value="ECO:0007669"/>
    <property type="project" value="InterPro"/>
</dbReference>
<name>X1A8P3_9ZZZZ</name>
<dbReference type="EMBL" id="BART01017465">
    <property type="protein sequence ID" value="GAG78049.1"/>
    <property type="molecule type" value="Genomic_DNA"/>
</dbReference>
<protein>
    <submittedName>
        <fullName evidence="4">Uncharacterized protein</fullName>
    </submittedName>
</protein>
<dbReference type="PROSITE" id="PS52039">
    <property type="entry name" value="TOPO_IA_2"/>
    <property type="match status" value="1"/>
</dbReference>
<dbReference type="InterPro" id="IPR000380">
    <property type="entry name" value="Topo_IA"/>
</dbReference>
<dbReference type="InterPro" id="IPR003601">
    <property type="entry name" value="Topo_IA_2"/>
</dbReference>
<dbReference type="PANTHER" id="PTHR42785:SF1">
    <property type="entry name" value="DNA TOPOISOMERASE"/>
    <property type="match status" value="1"/>
</dbReference>
<dbReference type="GO" id="GO:0006265">
    <property type="term" value="P:DNA topological change"/>
    <property type="evidence" value="ECO:0007669"/>
    <property type="project" value="InterPro"/>
</dbReference>
<reference evidence="4" key="1">
    <citation type="journal article" date="2014" name="Front. Microbiol.">
        <title>High frequency of phylogenetically diverse reductive dehalogenase-homologous genes in deep subseafloor sedimentary metagenomes.</title>
        <authorList>
            <person name="Kawai M."/>
            <person name="Futagami T."/>
            <person name="Toyoda A."/>
            <person name="Takaki Y."/>
            <person name="Nishi S."/>
            <person name="Hori S."/>
            <person name="Arai W."/>
            <person name="Tsubouchi T."/>
            <person name="Morono Y."/>
            <person name="Uchiyama I."/>
            <person name="Ito T."/>
            <person name="Fujiyama A."/>
            <person name="Inagaki F."/>
            <person name="Takami H."/>
        </authorList>
    </citation>
    <scope>NUCLEOTIDE SEQUENCE</scope>
    <source>
        <strain evidence="4">Expedition CK06-06</strain>
    </source>
</reference>
<gene>
    <name evidence="4" type="ORF">S01H4_33238</name>
</gene>
<dbReference type="InterPro" id="IPR013497">
    <property type="entry name" value="Topo_IA_cen"/>
</dbReference>